<name>A0A5J4QRK0_9EUKA</name>
<accession>A0A5J4QRK0</accession>
<gene>
    <name evidence="1" type="ORF">EZS28_054277</name>
</gene>
<feature type="non-terminal residue" evidence="1">
    <location>
        <position position="157"/>
    </location>
</feature>
<sequence>MADYMRINEIQIDELMNDRPDIHIVNAMAWVNDMGGKNRKSKIISLKTNTRTALSQFSKMAKISDSAPIRNFSRFILDNSVILAAEKETRRDIARSCFSSVVTNIVCRIQLNSLSMSQITSYLAFDSVLRFKHLEKLRIGAESLIFAILENQDRAVL</sequence>
<proteinExistence type="predicted"/>
<dbReference type="AlphaFoldDB" id="A0A5J4QRK0"/>
<comment type="caution">
    <text evidence="1">The sequence shown here is derived from an EMBL/GenBank/DDBJ whole genome shotgun (WGS) entry which is preliminary data.</text>
</comment>
<evidence type="ECO:0000313" key="1">
    <source>
        <dbReference type="EMBL" id="KAA6323748.1"/>
    </source>
</evidence>
<reference evidence="1 2" key="1">
    <citation type="submission" date="2019-03" db="EMBL/GenBank/DDBJ databases">
        <title>Single cell metagenomics reveals metabolic interactions within the superorganism composed of flagellate Streblomastix strix and complex community of Bacteroidetes bacteria on its surface.</title>
        <authorList>
            <person name="Treitli S.C."/>
            <person name="Kolisko M."/>
            <person name="Husnik F."/>
            <person name="Keeling P."/>
            <person name="Hampl V."/>
        </authorList>
    </citation>
    <scope>NUCLEOTIDE SEQUENCE [LARGE SCALE GENOMIC DNA]</scope>
    <source>
        <strain evidence="1">ST1C</strain>
    </source>
</reference>
<dbReference type="Proteomes" id="UP000324800">
    <property type="component" value="Unassembled WGS sequence"/>
</dbReference>
<protein>
    <submittedName>
        <fullName evidence="1">Uncharacterized protein</fullName>
    </submittedName>
</protein>
<evidence type="ECO:0000313" key="2">
    <source>
        <dbReference type="Proteomes" id="UP000324800"/>
    </source>
</evidence>
<organism evidence="1 2">
    <name type="scientific">Streblomastix strix</name>
    <dbReference type="NCBI Taxonomy" id="222440"/>
    <lineage>
        <taxon>Eukaryota</taxon>
        <taxon>Metamonada</taxon>
        <taxon>Preaxostyla</taxon>
        <taxon>Oxymonadida</taxon>
        <taxon>Streblomastigidae</taxon>
        <taxon>Streblomastix</taxon>
    </lineage>
</organism>
<dbReference type="EMBL" id="SNRW01044562">
    <property type="protein sequence ID" value="KAA6323748.1"/>
    <property type="molecule type" value="Genomic_DNA"/>
</dbReference>